<feature type="transmembrane region" description="Helical" evidence="1">
    <location>
        <begin position="190"/>
        <end position="210"/>
    </location>
</feature>
<keyword evidence="1" id="KW-0812">Transmembrane</keyword>
<dbReference type="InterPro" id="IPR009339">
    <property type="entry name" value="DUF998"/>
</dbReference>
<dbReference type="AlphaFoldDB" id="A0A1H8XLV0"/>
<reference evidence="3" key="1">
    <citation type="submission" date="2016-10" db="EMBL/GenBank/DDBJ databases">
        <authorList>
            <person name="Varghese N."/>
            <person name="Submissions S."/>
        </authorList>
    </citation>
    <scope>NUCLEOTIDE SEQUENCE [LARGE SCALE GENOMIC DNA]</scope>
    <source>
        <strain evidence="3">DSM 44993</strain>
    </source>
</reference>
<dbReference type="OrthoDB" id="3614409at2"/>
<feature type="transmembrane region" description="Helical" evidence="1">
    <location>
        <begin position="150"/>
        <end position="170"/>
    </location>
</feature>
<gene>
    <name evidence="2" type="ORF">SAMN04489732_10873</name>
</gene>
<dbReference type="EMBL" id="FOEF01000008">
    <property type="protein sequence ID" value="SEP40970.1"/>
    <property type="molecule type" value="Genomic_DNA"/>
</dbReference>
<feature type="transmembrane region" description="Helical" evidence="1">
    <location>
        <begin position="85"/>
        <end position="104"/>
    </location>
</feature>
<evidence type="ECO:0000313" key="2">
    <source>
        <dbReference type="EMBL" id="SEP40970.1"/>
    </source>
</evidence>
<protein>
    <recommendedName>
        <fullName evidence="4">DUF998 domain-containing protein</fullName>
    </recommendedName>
</protein>
<accession>A0A1H8XLV0</accession>
<dbReference type="RefSeq" id="WP_091618564.1">
    <property type="nucleotide sequence ID" value="NZ_FOEF01000008.1"/>
</dbReference>
<dbReference type="STRING" id="394193.SAMN04489732_10873"/>
<keyword evidence="1" id="KW-0472">Membrane</keyword>
<proteinExistence type="predicted"/>
<feature type="transmembrane region" description="Helical" evidence="1">
    <location>
        <begin position="12"/>
        <end position="32"/>
    </location>
</feature>
<name>A0A1H8XLV0_9PSEU</name>
<organism evidence="2 3">
    <name type="scientific">Amycolatopsis saalfeldensis</name>
    <dbReference type="NCBI Taxonomy" id="394193"/>
    <lineage>
        <taxon>Bacteria</taxon>
        <taxon>Bacillati</taxon>
        <taxon>Actinomycetota</taxon>
        <taxon>Actinomycetes</taxon>
        <taxon>Pseudonocardiales</taxon>
        <taxon>Pseudonocardiaceae</taxon>
        <taxon>Amycolatopsis</taxon>
    </lineage>
</organism>
<feature type="transmembrane region" description="Helical" evidence="1">
    <location>
        <begin position="52"/>
        <end position="73"/>
    </location>
</feature>
<evidence type="ECO:0008006" key="4">
    <source>
        <dbReference type="Google" id="ProtNLM"/>
    </source>
</evidence>
<evidence type="ECO:0000313" key="3">
    <source>
        <dbReference type="Proteomes" id="UP000198582"/>
    </source>
</evidence>
<keyword evidence="3" id="KW-1185">Reference proteome</keyword>
<dbReference type="Pfam" id="PF06197">
    <property type="entry name" value="DUF998"/>
    <property type="match status" value="1"/>
</dbReference>
<sequence length="236" mass="24922">MGNSRGLRIWRLAALAAIAWGMFTITVLHIISSRNPVYDTLSSYIITDRGQGMLGASVLSLAIGSLAVLGTLVAAGVPLPRTTKVLLTLWSLGLATAALFPASYPPNPNPLSGDIHLYSCLVAFTSLPGAAITLLDPLRDSPYRVIVVRWLRLGVVVLGLFGLSFLFVRLDEAGLAPFHLLADALPIGVTQRLMLIADVLLLLGLIRIAVRTDAAKALAPAAQTAPAAAQLKAERS</sequence>
<keyword evidence="1" id="KW-1133">Transmembrane helix</keyword>
<dbReference type="Proteomes" id="UP000198582">
    <property type="component" value="Unassembled WGS sequence"/>
</dbReference>
<evidence type="ECO:0000256" key="1">
    <source>
        <dbReference type="SAM" id="Phobius"/>
    </source>
</evidence>
<feature type="transmembrane region" description="Helical" evidence="1">
    <location>
        <begin position="116"/>
        <end position="138"/>
    </location>
</feature>